<dbReference type="CDD" id="cd06170">
    <property type="entry name" value="LuxR_C_like"/>
    <property type="match status" value="1"/>
</dbReference>
<dbReference type="Pfam" id="PF00072">
    <property type="entry name" value="Response_reg"/>
    <property type="match status" value="1"/>
</dbReference>
<feature type="domain" description="HTH luxR-type" evidence="4">
    <location>
        <begin position="144"/>
        <end position="209"/>
    </location>
</feature>
<proteinExistence type="predicted"/>
<dbReference type="InterPro" id="IPR016032">
    <property type="entry name" value="Sig_transdc_resp-reg_C-effctor"/>
</dbReference>
<dbReference type="SUPFAM" id="SSF46894">
    <property type="entry name" value="C-terminal effector domain of the bipartite response regulators"/>
    <property type="match status" value="1"/>
</dbReference>
<dbReference type="CDD" id="cd17535">
    <property type="entry name" value="REC_NarL-like"/>
    <property type="match status" value="1"/>
</dbReference>
<evidence type="ECO:0000256" key="3">
    <source>
        <dbReference type="PROSITE-ProRule" id="PRU00169"/>
    </source>
</evidence>
<dbReference type="GO" id="GO:0000160">
    <property type="term" value="P:phosphorelay signal transduction system"/>
    <property type="evidence" value="ECO:0007669"/>
    <property type="project" value="InterPro"/>
</dbReference>
<dbReference type="SMART" id="SM00448">
    <property type="entry name" value="REC"/>
    <property type="match status" value="1"/>
</dbReference>
<evidence type="ECO:0000259" key="5">
    <source>
        <dbReference type="PROSITE" id="PS50110"/>
    </source>
</evidence>
<dbReference type="PROSITE" id="PS50110">
    <property type="entry name" value="RESPONSE_REGULATORY"/>
    <property type="match status" value="1"/>
</dbReference>
<comment type="caution">
    <text evidence="6">The sequence shown here is derived from an EMBL/GenBank/DDBJ whole genome shotgun (WGS) entry which is preliminary data.</text>
</comment>
<feature type="modified residue" description="4-aspartylphosphate" evidence="3">
    <location>
        <position position="55"/>
    </location>
</feature>
<protein>
    <submittedName>
        <fullName evidence="6">DNA-binding response regulator</fullName>
    </submittedName>
</protein>
<evidence type="ECO:0000259" key="4">
    <source>
        <dbReference type="PROSITE" id="PS50043"/>
    </source>
</evidence>
<dbReference type="Pfam" id="PF00196">
    <property type="entry name" value="GerE"/>
    <property type="match status" value="1"/>
</dbReference>
<evidence type="ECO:0000256" key="2">
    <source>
        <dbReference type="ARBA" id="ARBA00023125"/>
    </source>
</evidence>
<accession>A0A2N3G4X5</accession>
<dbReference type="PROSITE" id="PS50043">
    <property type="entry name" value="HTH_LUXR_2"/>
    <property type="match status" value="1"/>
</dbReference>
<keyword evidence="2 6" id="KW-0238">DNA-binding</keyword>
<reference evidence="6 7" key="1">
    <citation type="journal article" date="2017" name="ISME J.">
        <title>Potential for microbial H2 and metal transformations associated with novel bacteria and archaea in deep terrestrial subsurface sediments.</title>
        <authorList>
            <person name="Hernsdorf A.W."/>
            <person name="Amano Y."/>
            <person name="Miyakawa K."/>
            <person name="Ise K."/>
            <person name="Suzuki Y."/>
            <person name="Anantharaman K."/>
            <person name="Probst A."/>
            <person name="Burstein D."/>
            <person name="Thomas B.C."/>
            <person name="Banfield J.F."/>
        </authorList>
    </citation>
    <scope>NUCLEOTIDE SEQUENCE [LARGE SCALE GENOMIC DNA]</scope>
    <source>
        <strain evidence="6">HGW-Actinobacteria-3</strain>
    </source>
</reference>
<sequence>MPIAIMLVDDHNLVREGLRAVFAQGDEVEVVGEASSGEEAVEMVDKVKPDVILMDISMPGMNGIQATRKIHDAHPDIKIIMLTMLDQEGYVYEAIKAGATGYVLKNASSDELVKAIQTVNEGNALLSPDATARLLKEFVALAKNKSRDYGLSNREMEVLQLLSEGNTNKKIAKALWISEQTVKTHIAHIFDKLGTSDRTETVAQALRNGLVS</sequence>
<dbReference type="PRINTS" id="PR00038">
    <property type="entry name" value="HTHLUXR"/>
</dbReference>
<gene>
    <name evidence="6" type="ORF">CVT63_06860</name>
</gene>
<feature type="domain" description="Response regulatory" evidence="5">
    <location>
        <begin position="4"/>
        <end position="120"/>
    </location>
</feature>
<dbReference type="Proteomes" id="UP000233654">
    <property type="component" value="Unassembled WGS sequence"/>
</dbReference>
<dbReference type="EMBL" id="PHEX01000068">
    <property type="protein sequence ID" value="PKQ27648.1"/>
    <property type="molecule type" value="Genomic_DNA"/>
</dbReference>
<dbReference type="SMART" id="SM00421">
    <property type="entry name" value="HTH_LUXR"/>
    <property type="match status" value="1"/>
</dbReference>
<dbReference type="PROSITE" id="PS00622">
    <property type="entry name" value="HTH_LUXR_1"/>
    <property type="match status" value="1"/>
</dbReference>
<dbReference type="InterPro" id="IPR011006">
    <property type="entry name" value="CheY-like_superfamily"/>
</dbReference>
<dbReference type="Gene3D" id="3.40.50.2300">
    <property type="match status" value="1"/>
</dbReference>
<dbReference type="PANTHER" id="PTHR43214:SF43">
    <property type="entry name" value="TWO-COMPONENT RESPONSE REGULATOR"/>
    <property type="match status" value="1"/>
</dbReference>
<dbReference type="InterPro" id="IPR001789">
    <property type="entry name" value="Sig_transdc_resp-reg_receiver"/>
</dbReference>
<dbReference type="InterPro" id="IPR039420">
    <property type="entry name" value="WalR-like"/>
</dbReference>
<dbReference type="InterPro" id="IPR058245">
    <property type="entry name" value="NreC/VraR/RcsB-like_REC"/>
</dbReference>
<dbReference type="AlphaFoldDB" id="A0A2N3G4X5"/>
<dbReference type="PANTHER" id="PTHR43214">
    <property type="entry name" value="TWO-COMPONENT RESPONSE REGULATOR"/>
    <property type="match status" value="1"/>
</dbReference>
<dbReference type="GO" id="GO:0003677">
    <property type="term" value="F:DNA binding"/>
    <property type="evidence" value="ECO:0007669"/>
    <property type="project" value="UniProtKB-KW"/>
</dbReference>
<keyword evidence="1 3" id="KW-0597">Phosphoprotein</keyword>
<dbReference type="SUPFAM" id="SSF52172">
    <property type="entry name" value="CheY-like"/>
    <property type="match status" value="1"/>
</dbReference>
<organism evidence="6 7">
    <name type="scientific">Candidatus Anoxymicrobium japonicum</name>
    <dbReference type="NCBI Taxonomy" id="2013648"/>
    <lineage>
        <taxon>Bacteria</taxon>
        <taxon>Bacillati</taxon>
        <taxon>Actinomycetota</taxon>
        <taxon>Candidatus Geothermincolia</taxon>
        <taxon>Candidatus Geothermincolales</taxon>
        <taxon>Candidatus Anoxymicrobiaceae</taxon>
        <taxon>Candidatus Anoxymicrobium</taxon>
    </lineage>
</organism>
<dbReference type="InterPro" id="IPR000792">
    <property type="entry name" value="Tscrpt_reg_LuxR_C"/>
</dbReference>
<evidence type="ECO:0000313" key="7">
    <source>
        <dbReference type="Proteomes" id="UP000233654"/>
    </source>
</evidence>
<name>A0A2N3G4X5_9ACTN</name>
<evidence type="ECO:0000313" key="6">
    <source>
        <dbReference type="EMBL" id="PKQ27648.1"/>
    </source>
</evidence>
<evidence type="ECO:0000256" key="1">
    <source>
        <dbReference type="ARBA" id="ARBA00022553"/>
    </source>
</evidence>
<dbReference type="GO" id="GO:0006355">
    <property type="term" value="P:regulation of DNA-templated transcription"/>
    <property type="evidence" value="ECO:0007669"/>
    <property type="project" value="InterPro"/>
</dbReference>